<dbReference type="EMBL" id="JAFBED010000002">
    <property type="protein sequence ID" value="MBM7619099.1"/>
    <property type="molecule type" value="Genomic_DNA"/>
</dbReference>
<keyword evidence="3" id="KW-1185">Reference proteome</keyword>
<keyword evidence="1" id="KW-0812">Transmembrane</keyword>
<protein>
    <recommendedName>
        <fullName evidence="4">DUF4367 domain-containing protein</fullName>
    </recommendedName>
</protein>
<keyword evidence="1" id="KW-1133">Transmembrane helix</keyword>
<evidence type="ECO:0000256" key="1">
    <source>
        <dbReference type="SAM" id="Phobius"/>
    </source>
</evidence>
<accession>A0ABS2NWT3</accession>
<sequence>MNKQWLDGNLSNEKFKELGSFTRSEAKRNSTFEKLQKTTRKSVIPYKYYATLMAAAVIMCVLLAPSFMNMLKKDPSTNAGEATEVTAIYGVSGPFNYSYEREDDFERNNLIGEALANPEKEATNEFSTDFTPKVLTVHYDNGEQKTYTIWINSWLEGETAYFEGIYMIESDPEKYELAPEIAELIFQAFTN</sequence>
<dbReference type="PROSITE" id="PS00019">
    <property type="entry name" value="ACTININ_1"/>
    <property type="match status" value="1"/>
</dbReference>
<dbReference type="InterPro" id="IPR001589">
    <property type="entry name" value="Actinin_actin-bd_CS"/>
</dbReference>
<evidence type="ECO:0000313" key="3">
    <source>
        <dbReference type="Proteomes" id="UP000737402"/>
    </source>
</evidence>
<dbReference type="RefSeq" id="WP_204413907.1">
    <property type="nucleotide sequence ID" value="NZ_JAFBED010000002.1"/>
</dbReference>
<dbReference type="Proteomes" id="UP000737402">
    <property type="component" value="Unassembled WGS sequence"/>
</dbReference>
<proteinExistence type="predicted"/>
<keyword evidence="1" id="KW-0472">Membrane</keyword>
<reference evidence="2 3" key="1">
    <citation type="submission" date="2021-01" db="EMBL/GenBank/DDBJ databases">
        <title>Genomic Encyclopedia of Type Strains, Phase IV (KMG-IV): sequencing the most valuable type-strain genomes for metagenomic binning, comparative biology and taxonomic classification.</title>
        <authorList>
            <person name="Goeker M."/>
        </authorList>
    </citation>
    <scope>NUCLEOTIDE SEQUENCE [LARGE SCALE GENOMIC DNA]</scope>
    <source>
        <strain evidence="2 3">DSM 25879</strain>
    </source>
</reference>
<evidence type="ECO:0000313" key="2">
    <source>
        <dbReference type="EMBL" id="MBM7619099.1"/>
    </source>
</evidence>
<evidence type="ECO:0008006" key="4">
    <source>
        <dbReference type="Google" id="ProtNLM"/>
    </source>
</evidence>
<organism evidence="2 3">
    <name type="scientific">Sutcliffiella tianshenii</name>
    <dbReference type="NCBI Taxonomy" id="1463404"/>
    <lineage>
        <taxon>Bacteria</taxon>
        <taxon>Bacillati</taxon>
        <taxon>Bacillota</taxon>
        <taxon>Bacilli</taxon>
        <taxon>Bacillales</taxon>
        <taxon>Bacillaceae</taxon>
        <taxon>Sutcliffiella</taxon>
    </lineage>
</organism>
<feature type="transmembrane region" description="Helical" evidence="1">
    <location>
        <begin position="48"/>
        <end position="68"/>
    </location>
</feature>
<comment type="caution">
    <text evidence="2">The sequence shown here is derived from an EMBL/GenBank/DDBJ whole genome shotgun (WGS) entry which is preliminary data.</text>
</comment>
<gene>
    <name evidence="2" type="ORF">JOC95_000948</name>
</gene>
<name>A0ABS2NWT3_9BACI</name>